<keyword evidence="4 6" id="KW-1133">Transmembrane helix</keyword>
<reference evidence="8 9" key="1">
    <citation type="submission" date="2019-03" db="EMBL/GenBank/DDBJ databases">
        <title>Genomic analyses of the natural microbiome of Caenorhabditis elegans.</title>
        <authorList>
            <person name="Samuel B."/>
        </authorList>
    </citation>
    <scope>NUCLEOTIDE SEQUENCE [LARGE SCALE GENOMIC DNA]</scope>
    <source>
        <strain evidence="8 9">JUb18</strain>
    </source>
</reference>
<dbReference type="EMBL" id="SNYA01000006">
    <property type="protein sequence ID" value="TDP90897.1"/>
    <property type="molecule type" value="Genomic_DNA"/>
</dbReference>
<keyword evidence="5 6" id="KW-0472">Membrane</keyword>
<feature type="transmembrane region" description="Helical" evidence="6">
    <location>
        <begin position="266"/>
        <end position="288"/>
    </location>
</feature>
<keyword evidence="9" id="KW-1185">Reference proteome</keyword>
<dbReference type="OrthoDB" id="3267562at2"/>
<feature type="transmembrane region" description="Helical" evidence="6">
    <location>
        <begin position="138"/>
        <end position="161"/>
    </location>
</feature>
<evidence type="ECO:0000256" key="2">
    <source>
        <dbReference type="ARBA" id="ARBA00022475"/>
    </source>
</evidence>
<evidence type="ECO:0000256" key="3">
    <source>
        <dbReference type="ARBA" id="ARBA00022692"/>
    </source>
</evidence>
<comment type="caution">
    <text evidence="8">The sequence shown here is derived from an EMBL/GenBank/DDBJ whole genome shotgun (WGS) entry which is preliminary data.</text>
</comment>
<dbReference type="AlphaFoldDB" id="A0A4R6RWN9"/>
<accession>A0A4R6RWN9</accession>
<dbReference type="PANTHER" id="PTHR35007:SF4">
    <property type="entry name" value="CONSERVED TRANSMEMBRANE PROTEIN-RELATED"/>
    <property type="match status" value="1"/>
</dbReference>
<evidence type="ECO:0000313" key="8">
    <source>
        <dbReference type="EMBL" id="TDP90897.1"/>
    </source>
</evidence>
<dbReference type="Proteomes" id="UP000295601">
    <property type="component" value="Unassembled WGS sequence"/>
</dbReference>
<feature type="domain" description="Type II secretion system protein GspF" evidence="7">
    <location>
        <begin position="2"/>
        <end position="126"/>
    </location>
</feature>
<evidence type="ECO:0000259" key="7">
    <source>
        <dbReference type="Pfam" id="PF00482"/>
    </source>
</evidence>
<evidence type="ECO:0000313" key="9">
    <source>
        <dbReference type="Proteomes" id="UP000295601"/>
    </source>
</evidence>
<gene>
    <name evidence="8" type="ORF">EDF62_2553</name>
</gene>
<organism evidence="8 9">
    <name type="scientific">Leucobacter luti</name>
    <dbReference type="NCBI Taxonomy" id="340320"/>
    <lineage>
        <taxon>Bacteria</taxon>
        <taxon>Bacillati</taxon>
        <taxon>Actinomycetota</taxon>
        <taxon>Actinomycetes</taxon>
        <taxon>Micrococcales</taxon>
        <taxon>Microbacteriaceae</taxon>
        <taxon>Leucobacter</taxon>
    </lineage>
</organism>
<dbReference type="RefSeq" id="WP_133617271.1">
    <property type="nucleotide sequence ID" value="NZ_CP080492.1"/>
</dbReference>
<dbReference type="GO" id="GO:0005886">
    <property type="term" value="C:plasma membrane"/>
    <property type="evidence" value="ECO:0007669"/>
    <property type="project" value="UniProtKB-SubCell"/>
</dbReference>
<feature type="transmembrane region" description="Helical" evidence="6">
    <location>
        <begin position="111"/>
        <end position="132"/>
    </location>
</feature>
<evidence type="ECO:0000256" key="5">
    <source>
        <dbReference type="ARBA" id="ARBA00023136"/>
    </source>
</evidence>
<evidence type="ECO:0000256" key="4">
    <source>
        <dbReference type="ARBA" id="ARBA00022989"/>
    </source>
</evidence>
<keyword evidence="3 6" id="KW-0812">Transmembrane</keyword>
<name>A0A4R6RWN9_9MICO</name>
<dbReference type="PANTHER" id="PTHR35007">
    <property type="entry name" value="INTEGRAL MEMBRANE PROTEIN-RELATED"/>
    <property type="match status" value="1"/>
</dbReference>
<sequence>MARRCAVLLRGGVPATRVCAVLDREAAEKEHTERDTTSLRKIAARAARGDPVAEAIAAEDAPPWRVLAVAWRLAEESGAPLAPALDRIGGALRELERLGERREVLLSGPRATVRLVAALPLLSFGIGALLGFNPLGVLLSPAGVALFCGGGTLLGGGVAWARMMRRRVERADRVDGIECELVWVALGGGAAPETASRRVVDAIDEFGASWVRFDRFVSDGLLATTIRTAAATGVSLRPLLLEEAAGARARAHAELEQAAERLGIRVLLPLGLCVLPAFVALGVAPVVISMLGGM</sequence>
<dbReference type="InterPro" id="IPR018076">
    <property type="entry name" value="T2SS_GspF_dom"/>
</dbReference>
<evidence type="ECO:0000256" key="1">
    <source>
        <dbReference type="ARBA" id="ARBA00004651"/>
    </source>
</evidence>
<keyword evidence="2" id="KW-1003">Cell membrane</keyword>
<comment type="subcellular location">
    <subcellularLocation>
        <location evidence="1">Cell membrane</location>
        <topology evidence="1">Multi-pass membrane protein</topology>
    </subcellularLocation>
</comment>
<evidence type="ECO:0000256" key="6">
    <source>
        <dbReference type="SAM" id="Phobius"/>
    </source>
</evidence>
<dbReference type="Pfam" id="PF00482">
    <property type="entry name" value="T2SSF"/>
    <property type="match status" value="1"/>
</dbReference>
<proteinExistence type="predicted"/>
<protein>
    <submittedName>
        <fullName evidence="8">Tight adherence protein B</fullName>
    </submittedName>
</protein>